<keyword evidence="4 7" id="KW-0812">Transmembrane</keyword>
<evidence type="ECO:0000256" key="7">
    <source>
        <dbReference type="RuleBase" id="RU362048"/>
    </source>
</evidence>
<dbReference type="NCBIfam" id="TIGR00427">
    <property type="entry name" value="NAAT family transporter"/>
    <property type="match status" value="1"/>
</dbReference>
<accession>A0AA46E0F0</accession>
<dbReference type="PANTHER" id="PTHR33508">
    <property type="entry name" value="UPF0056 MEMBRANE PROTEIN YHCE"/>
    <property type="match status" value="1"/>
</dbReference>
<comment type="subcellular location">
    <subcellularLocation>
        <location evidence="1 7">Cell membrane</location>
        <topology evidence="1 7">Multi-pass membrane protein</topology>
    </subcellularLocation>
</comment>
<feature type="transmembrane region" description="Helical" evidence="7">
    <location>
        <begin position="112"/>
        <end position="137"/>
    </location>
</feature>
<sequence>MITKIFIIATTLLAVMNPFGNVPLFVSMTESLSKKMRNKLFDLIVYTGFSIVILFGLIGDILLKYFFKVEMMQIKVAGGLILIIVAIKSLLTPKEKKQNNSSKNILESEEEILQQGIIPMAFPILVGPGTMTTILIIKKESGSLYVILATIIAFIIIKVLLTYSHFIEKIFGKLVLYILSRVMQIFIIATGVKMLATGIFEIIKSFQ</sequence>
<evidence type="ECO:0000256" key="4">
    <source>
        <dbReference type="ARBA" id="ARBA00022692"/>
    </source>
</evidence>
<evidence type="ECO:0000313" key="8">
    <source>
        <dbReference type="EMBL" id="TDT72532.1"/>
    </source>
</evidence>
<keyword evidence="5 7" id="KW-1133">Transmembrane helix</keyword>
<evidence type="ECO:0000313" key="9">
    <source>
        <dbReference type="Proteomes" id="UP000294678"/>
    </source>
</evidence>
<keyword evidence="3" id="KW-1003">Cell membrane</keyword>
<evidence type="ECO:0000256" key="3">
    <source>
        <dbReference type="ARBA" id="ARBA00022475"/>
    </source>
</evidence>
<comment type="caution">
    <text evidence="7">Lacks conserved residue(s) required for the propagation of feature annotation.</text>
</comment>
<reference evidence="8 9" key="1">
    <citation type="submission" date="2019-03" db="EMBL/GenBank/DDBJ databases">
        <title>Genomic Encyclopedia of Type Strains, Phase IV (KMG-IV): sequencing the most valuable type-strain genomes for metagenomic binning, comparative biology and taxonomic classification.</title>
        <authorList>
            <person name="Goeker M."/>
        </authorList>
    </citation>
    <scope>NUCLEOTIDE SEQUENCE [LARGE SCALE GENOMIC DNA]</scope>
    <source>
        <strain evidence="8 9">DSM 100055</strain>
    </source>
</reference>
<evidence type="ECO:0000256" key="2">
    <source>
        <dbReference type="ARBA" id="ARBA00009784"/>
    </source>
</evidence>
<evidence type="ECO:0000256" key="5">
    <source>
        <dbReference type="ARBA" id="ARBA00022989"/>
    </source>
</evidence>
<comment type="caution">
    <text evidence="8">The sequence shown here is derived from an EMBL/GenBank/DDBJ whole genome shotgun (WGS) entry which is preliminary data.</text>
</comment>
<feature type="transmembrane region" description="Helical" evidence="7">
    <location>
        <begin position="74"/>
        <end position="92"/>
    </location>
</feature>
<feature type="transmembrane region" description="Helical" evidence="7">
    <location>
        <begin position="183"/>
        <end position="203"/>
    </location>
</feature>
<dbReference type="RefSeq" id="WP_134112248.1">
    <property type="nucleotide sequence ID" value="NZ_SOBG01000001.1"/>
</dbReference>
<dbReference type="EMBL" id="SOBG01000001">
    <property type="protein sequence ID" value="TDT72532.1"/>
    <property type="molecule type" value="Genomic_DNA"/>
</dbReference>
<feature type="transmembrane region" description="Helical" evidence="7">
    <location>
        <begin position="144"/>
        <end position="163"/>
    </location>
</feature>
<comment type="similarity">
    <text evidence="2 7">Belongs to the UPF0056 (MarC) family.</text>
</comment>
<dbReference type="Proteomes" id="UP000294678">
    <property type="component" value="Unassembled WGS sequence"/>
</dbReference>
<proteinExistence type="inferred from homology"/>
<dbReference type="GO" id="GO:0005886">
    <property type="term" value="C:plasma membrane"/>
    <property type="evidence" value="ECO:0007669"/>
    <property type="project" value="UniProtKB-SubCell"/>
</dbReference>
<evidence type="ECO:0000256" key="1">
    <source>
        <dbReference type="ARBA" id="ARBA00004651"/>
    </source>
</evidence>
<keyword evidence="6 7" id="KW-0472">Membrane</keyword>
<name>A0AA46E0F0_9FUSO</name>
<dbReference type="PANTHER" id="PTHR33508:SF1">
    <property type="entry name" value="UPF0056 MEMBRANE PROTEIN YHCE"/>
    <property type="match status" value="1"/>
</dbReference>
<dbReference type="InterPro" id="IPR002771">
    <property type="entry name" value="Multi_antbiot-R_MarC"/>
</dbReference>
<evidence type="ECO:0000256" key="6">
    <source>
        <dbReference type="ARBA" id="ARBA00023136"/>
    </source>
</evidence>
<dbReference type="AlphaFoldDB" id="A0AA46E0F0"/>
<keyword evidence="9" id="KW-1185">Reference proteome</keyword>
<gene>
    <name evidence="8" type="ORF">EV215_0342</name>
</gene>
<protein>
    <recommendedName>
        <fullName evidence="7">UPF0056 membrane protein</fullName>
    </recommendedName>
</protein>
<feature type="transmembrane region" description="Helical" evidence="7">
    <location>
        <begin position="43"/>
        <end position="67"/>
    </location>
</feature>
<organism evidence="8 9">
    <name type="scientific">Hypnocyclicus thermotrophus</name>
    <dbReference type="NCBI Taxonomy" id="1627895"/>
    <lineage>
        <taxon>Bacteria</taxon>
        <taxon>Fusobacteriati</taxon>
        <taxon>Fusobacteriota</taxon>
        <taxon>Fusobacteriia</taxon>
        <taxon>Fusobacteriales</taxon>
        <taxon>Fusobacteriaceae</taxon>
        <taxon>Hypnocyclicus</taxon>
    </lineage>
</organism>
<dbReference type="Pfam" id="PF01914">
    <property type="entry name" value="MarC"/>
    <property type="match status" value="1"/>
</dbReference>